<reference evidence="2" key="1">
    <citation type="journal article" date="2011" name="PLoS Genet.">
        <title>Genomic analysis of the necrotrophic fungal pathogens Sclerotinia sclerotiorum and Botrytis cinerea.</title>
        <authorList>
            <person name="Amselem J."/>
            <person name="Cuomo C.A."/>
            <person name="van Kan J.A."/>
            <person name="Viaud M."/>
            <person name="Benito E.P."/>
            <person name="Couloux A."/>
            <person name="Coutinho P.M."/>
            <person name="de Vries R.P."/>
            <person name="Dyer P.S."/>
            <person name="Fillinger S."/>
            <person name="Fournier E."/>
            <person name="Gout L."/>
            <person name="Hahn M."/>
            <person name="Kohn L."/>
            <person name="Lapalu N."/>
            <person name="Plummer K.M."/>
            <person name="Pradier J.M."/>
            <person name="Quevillon E."/>
            <person name="Sharon A."/>
            <person name="Simon A."/>
            <person name="ten Have A."/>
            <person name="Tudzynski B."/>
            <person name="Tudzynski P."/>
            <person name="Wincker P."/>
            <person name="Andrew M."/>
            <person name="Anthouard V."/>
            <person name="Beever R.E."/>
            <person name="Beffa R."/>
            <person name="Benoit I."/>
            <person name="Bouzid O."/>
            <person name="Brault B."/>
            <person name="Chen Z."/>
            <person name="Choquer M."/>
            <person name="Collemare J."/>
            <person name="Cotton P."/>
            <person name="Danchin E.G."/>
            <person name="Da Silva C."/>
            <person name="Gautier A."/>
            <person name="Giraud C."/>
            <person name="Giraud T."/>
            <person name="Gonzalez C."/>
            <person name="Grossetete S."/>
            <person name="Guldener U."/>
            <person name="Henrissat B."/>
            <person name="Howlett B.J."/>
            <person name="Kodira C."/>
            <person name="Kretschmer M."/>
            <person name="Lappartient A."/>
            <person name="Leroch M."/>
            <person name="Levis C."/>
            <person name="Mauceli E."/>
            <person name="Neuveglise C."/>
            <person name="Oeser B."/>
            <person name="Pearson M."/>
            <person name="Poulain J."/>
            <person name="Poussereau N."/>
            <person name="Quesneville H."/>
            <person name="Rascle C."/>
            <person name="Schumacher J."/>
            <person name="Segurens B."/>
            <person name="Sexton A."/>
            <person name="Silva E."/>
            <person name="Sirven C."/>
            <person name="Soanes D.M."/>
            <person name="Talbot N.J."/>
            <person name="Templeton M."/>
            <person name="Yandava C."/>
            <person name="Yarden O."/>
            <person name="Zeng Q."/>
            <person name="Rollins J.A."/>
            <person name="Lebrun M.H."/>
            <person name="Dickman M."/>
        </authorList>
    </citation>
    <scope>NUCLEOTIDE SEQUENCE [LARGE SCALE GENOMIC DNA]</scope>
    <source>
        <strain evidence="2">ATCC 18683 / 1980 / Ss-1</strain>
    </source>
</reference>
<dbReference type="InParanoid" id="A7ERJ2"/>
<sequence>MVDECVLEVPNLSYYMLFGLNLARLEFVI</sequence>
<dbReference type="GeneID" id="5487285"/>
<dbReference type="KEGG" id="ssl:SS1G_07946"/>
<gene>
    <name evidence="1" type="ORF">SS1G_07946</name>
</gene>
<dbReference type="AlphaFoldDB" id="A7ERJ2"/>
<dbReference type="EMBL" id="CH476630">
    <property type="protein sequence ID" value="EDN92084.1"/>
    <property type="molecule type" value="Genomic_DNA"/>
</dbReference>
<keyword evidence="2" id="KW-1185">Reference proteome</keyword>
<accession>A7ERJ2</accession>
<organism evidence="1 2">
    <name type="scientific">Sclerotinia sclerotiorum (strain ATCC 18683 / 1980 / Ss-1)</name>
    <name type="common">White mold</name>
    <name type="synonym">Whetzelinia sclerotiorum</name>
    <dbReference type="NCBI Taxonomy" id="665079"/>
    <lineage>
        <taxon>Eukaryota</taxon>
        <taxon>Fungi</taxon>
        <taxon>Dikarya</taxon>
        <taxon>Ascomycota</taxon>
        <taxon>Pezizomycotina</taxon>
        <taxon>Leotiomycetes</taxon>
        <taxon>Helotiales</taxon>
        <taxon>Sclerotiniaceae</taxon>
        <taxon>Sclerotinia</taxon>
    </lineage>
</organism>
<protein>
    <submittedName>
        <fullName evidence="1">Uncharacterized protein</fullName>
    </submittedName>
</protein>
<proteinExistence type="predicted"/>
<evidence type="ECO:0000313" key="2">
    <source>
        <dbReference type="Proteomes" id="UP000001312"/>
    </source>
</evidence>
<evidence type="ECO:0000313" key="1">
    <source>
        <dbReference type="EMBL" id="EDN92084.1"/>
    </source>
</evidence>
<dbReference type="Proteomes" id="UP000001312">
    <property type="component" value="Unassembled WGS sequence"/>
</dbReference>
<dbReference type="RefSeq" id="XP_001591320.1">
    <property type="nucleotide sequence ID" value="XM_001591270.1"/>
</dbReference>
<name>A7ERJ2_SCLS1</name>